<proteinExistence type="predicted"/>
<evidence type="ECO:0000256" key="1">
    <source>
        <dbReference type="ARBA" id="ARBA00022741"/>
    </source>
</evidence>
<evidence type="ECO:0000256" key="2">
    <source>
        <dbReference type="ARBA" id="ARBA00022840"/>
    </source>
</evidence>
<dbReference type="EMBL" id="BONU01000038">
    <property type="protein sequence ID" value="GIG75851.1"/>
    <property type="molecule type" value="Genomic_DNA"/>
</dbReference>
<dbReference type="PANTHER" id="PTHR16305:SF35">
    <property type="entry name" value="TRANSCRIPTIONAL ACTIVATOR DOMAIN"/>
    <property type="match status" value="1"/>
</dbReference>
<evidence type="ECO:0000313" key="4">
    <source>
        <dbReference type="EMBL" id="GIG75851.1"/>
    </source>
</evidence>
<organism evidence="4 5">
    <name type="scientific">Planosporangium flavigriseum</name>
    <dbReference type="NCBI Taxonomy" id="373681"/>
    <lineage>
        <taxon>Bacteria</taxon>
        <taxon>Bacillati</taxon>
        <taxon>Actinomycetota</taxon>
        <taxon>Actinomycetes</taxon>
        <taxon>Micromonosporales</taxon>
        <taxon>Micromonosporaceae</taxon>
        <taxon>Planosporangium</taxon>
    </lineage>
</organism>
<name>A0A8J3PQ92_9ACTN</name>
<reference evidence="4" key="1">
    <citation type="submission" date="2021-01" db="EMBL/GenBank/DDBJ databases">
        <title>Whole genome shotgun sequence of Planosporangium flavigriseum NBRC 105377.</title>
        <authorList>
            <person name="Komaki H."/>
            <person name="Tamura T."/>
        </authorList>
    </citation>
    <scope>NUCLEOTIDE SEQUENCE</scope>
    <source>
        <strain evidence="4">NBRC 105377</strain>
    </source>
</reference>
<dbReference type="PANTHER" id="PTHR16305">
    <property type="entry name" value="TESTICULAR SOLUBLE ADENYLYL CYCLASE"/>
    <property type="match status" value="1"/>
</dbReference>
<dbReference type="InterPro" id="IPR027417">
    <property type="entry name" value="P-loop_NTPase"/>
</dbReference>
<dbReference type="GO" id="GO:0005524">
    <property type="term" value="F:ATP binding"/>
    <property type="evidence" value="ECO:0007669"/>
    <property type="project" value="UniProtKB-KW"/>
</dbReference>
<dbReference type="Gene3D" id="3.40.50.300">
    <property type="entry name" value="P-loop containing nucleotide triphosphate hydrolases"/>
    <property type="match status" value="1"/>
</dbReference>
<keyword evidence="2" id="KW-0067">ATP-binding</keyword>
<dbReference type="RefSeq" id="WP_168079810.1">
    <property type="nucleotide sequence ID" value="NZ_BAAAQJ010000034.1"/>
</dbReference>
<keyword evidence="5" id="KW-1185">Reference proteome</keyword>
<dbReference type="Pfam" id="PF13191">
    <property type="entry name" value="AAA_16"/>
    <property type="match status" value="1"/>
</dbReference>
<dbReference type="Proteomes" id="UP000653674">
    <property type="component" value="Unassembled WGS sequence"/>
</dbReference>
<gene>
    <name evidence="4" type="ORF">Pfl04_42550</name>
</gene>
<dbReference type="SUPFAM" id="SSF52540">
    <property type="entry name" value="P-loop containing nucleoside triphosphate hydrolases"/>
    <property type="match status" value="1"/>
</dbReference>
<accession>A0A8J3PQ92</accession>
<dbReference type="InterPro" id="IPR041664">
    <property type="entry name" value="AAA_16"/>
</dbReference>
<comment type="caution">
    <text evidence="4">The sequence shown here is derived from an EMBL/GenBank/DDBJ whole genome shotgun (WGS) entry which is preliminary data.</text>
</comment>
<dbReference type="GO" id="GO:0004016">
    <property type="term" value="F:adenylate cyclase activity"/>
    <property type="evidence" value="ECO:0007669"/>
    <property type="project" value="TreeGrafter"/>
</dbReference>
<feature type="domain" description="AAA+ ATPase" evidence="3">
    <location>
        <begin position="33"/>
        <end position="212"/>
    </location>
</feature>
<dbReference type="AlphaFoldDB" id="A0A8J3PQ92"/>
<protein>
    <recommendedName>
        <fullName evidence="3">AAA+ ATPase domain-containing protein</fullName>
    </recommendedName>
</protein>
<dbReference type="GO" id="GO:0005737">
    <property type="term" value="C:cytoplasm"/>
    <property type="evidence" value="ECO:0007669"/>
    <property type="project" value="TreeGrafter"/>
</dbReference>
<dbReference type="SMART" id="SM00382">
    <property type="entry name" value="AAA"/>
    <property type="match status" value="1"/>
</dbReference>
<dbReference type="InterPro" id="IPR003593">
    <property type="entry name" value="AAA+_ATPase"/>
</dbReference>
<evidence type="ECO:0000313" key="5">
    <source>
        <dbReference type="Proteomes" id="UP000653674"/>
    </source>
</evidence>
<sequence length="433" mass="45315">MTTPPTATTVPFVGRESEVFRLGAAWGAATRGRPTLVVIAGEAGIGKTRVAAETVRLANDTGGTVLSARCQEAERSLLLQPVLEAIERHAAQLPPDVLRRLAGQRAAALAALVPHVGSVLGPVLTTPASRTVRRHLAQEAVTGFLHALAEHQPVLLVLDDLHNASDATVQLLRAVARSTGTRLLVVATVRTTEGAAVLEALADVANRLDLGPLPPAAVTRLVTEAGWADLAGEVRDRTGGHPLFIVETLRDLAAGGTGVPDSLEAALLGRLRRLGTDTERVLRAASVLGMTVDPATLARLVDLPLQQTATHCEAALSAGLLTAADGGYDFAHDLVREVVYATTPAPARAVHHLRAAELLDHRPEAMAAHAAAVGDWSRAARGWLRAGDEAARRLATADAEALLTQAGEAARRAGHAGLEARAETRLRKLRDSG</sequence>
<evidence type="ECO:0000259" key="3">
    <source>
        <dbReference type="SMART" id="SM00382"/>
    </source>
</evidence>
<keyword evidence="1" id="KW-0547">Nucleotide-binding</keyword>